<proteinExistence type="inferred from homology"/>
<sequence length="241" mass="27928">MLRQKVFGSPGHELFRHRSSEIFRIEALSDAVFAFSVSLLVISLEVPQTFVELKTIIRGAIPFFATVALLFLFWYMQYIFFRRYGLNDLTTILLNLAYMAIILFYVYPLKFLFSILISSWTGINLFPKANEMGLTVLTREDFPQLIILFSTGYFLIWMILYFLHQRALHHTIKPPLNFYEIQFTIKERRGALWNAIIGLTAIIMATAGTEALAGICYLFIPFALAINERIFKLSVKKLSQR</sequence>
<dbReference type="GO" id="GO:0016020">
    <property type="term" value="C:membrane"/>
    <property type="evidence" value="ECO:0007669"/>
    <property type="project" value="UniProtKB-SubCell"/>
</dbReference>
<organism evidence="14 15">
    <name type="scientific">Ginsengibacter hankyongi</name>
    <dbReference type="NCBI Taxonomy" id="2607284"/>
    <lineage>
        <taxon>Bacteria</taxon>
        <taxon>Pseudomonadati</taxon>
        <taxon>Bacteroidota</taxon>
        <taxon>Chitinophagia</taxon>
        <taxon>Chitinophagales</taxon>
        <taxon>Chitinophagaceae</taxon>
        <taxon>Ginsengibacter</taxon>
    </lineage>
</organism>
<comment type="caution">
    <text evidence="14">The sequence shown here is derived from an EMBL/GenBank/DDBJ whole genome shotgun (WGS) entry which is preliminary data.</text>
</comment>
<accession>A0A5J5ICW3</accession>
<keyword evidence="5 13" id="KW-0812">Transmembrane</keyword>
<keyword evidence="11" id="KW-0407">Ion channel</keyword>
<keyword evidence="9" id="KW-0406">Ion transport</keyword>
<evidence type="ECO:0000256" key="8">
    <source>
        <dbReference type="ARBA" id="ARBA00022989"/>
    </source>
</evidence>
<keyword evidence="8 13" id="KW-1133">Transmembrane helix</keyword>
<keyword evidence="10 13" id="KW-0472">Membrane</keyword>
<keyword evidence="3" id="KW-0813">Transport</keyword>
<name>A0A5J5ICW3_9BACT</name>
<evidence type="ECO:0000256" key="3">
    <source>
        <dbReference type="ARBA" id="ARBA00022448"/>
    </source>
</evidence>
<evidence type="ECO:0000256" key="6">
    <source>
        <dbReference type="ARBA" id="ARBA00022826"/>
    </source>
</evidence>
<comment type="similarity">
    <text evidence="2">Belongs to the TMEM175 family.</text>
</comment>
<gene>
    <name evidence="14" type="ORF">FW778_17280</name>
</gene>
<evidence type="ECO:0000256" key="9">
    <source>
        <dbReference type="ARBA" id="ARBA00023065"/>
    </source>
</evidence>
<evidence type="ECO:0000313" key="14">
    <source>
        <dbReference type="EMBL" id="KAA9037180.1"/>
    </source>
</evidence>
<dbReference type="GO" id="GO:0005267">
    <property type="term" value="F:potassium channel activity"/>
    <property type="evidence" value="ECO:0007669"/>
    <property type="project" value="UniProtKB-KW"/>
</dbReference>
<feature type="transmembrane region" description="Helical" evidence="13">
    <location>
        <begin position="212"/>
        <end position="231"/>
    </location>
</feature>
<keyword evidence="6" id="KW-0631">Potassium channel</keyword>
<feature type="transmembrane region" description="Helical" evidence="13">
    <location>
        <begin position="56"/>
        <end position="75"/>
    </location>
</feature>
<keyword evidence="7" id="KW-0630">Potassium</keyword>
<dbReference type="Proteomes" id="UP000326903">
    <property type="component" value="Unassembled WGS sequence"/>
</dbReference>
<dbReference type="InterPro" id="IPR010617">
    <property type="entry name" value="TMEM175-like"/>
</dbReference>
<feature type="transmembrane region" description="Helical" evidence="13">
    <location>
        <begin position="190"/>
        <end position="206"/>
    </location>
</feature>
<feature type="transmembrane region" description="Helical" evidence="13">
    <location>
        <begin position="142"/>
        <end position="163"/>
    </location>
</feature>
<evidence type="ECO:0000256" key="2">
    <source>
        <dbReference type="ARBA" id="ARBA00006920"/>
    </source>
</evidence>
<keyword evidence="15" id="KW-1185">Reference proteome</keyword>
<keyword evidence="4" id="KW-0633">Potassium transport</keyword>
<dbReference type="RefSeq" id="WP_150416108.1">
    <property type="nucleotide sequence ID" value="NZ_VYQF01000006.1"/>
</dbReference>
<protein>
    <submittedName>
        <fullName evidence="14">DUF1211 domain-containing protein</fullName>
    </submittedName>
</protein>
<evidence type="ECO:0000256" key="7">
    <source>
        <dbReference type="ARBA" id="ARBA00022958"/>
    </source>
</evidence>
<evidence type="ECO:0000256" key="12">
    <source>
        <dbReference type="ARBA" id="ARBA00034430"/>
    </source>
</evidence>
<evidence type="ECO:0000256" key="13">
    <source>
        <dbReference type="SAM" id="Phobius"/>
    </source>
</evidence>
<evidence type="ECO:0000256" key="10">
    <source>
        <dbReference type="ARBA" id="ARBA00023136"/>
    </source>
</evidence>
<reference evidence="14 15" key="1">
    <citation type="submission" date="2019-09" db="EMBL/GenBank/DDBJ databases">
        <title>Draft genome sequence of Ginsengibacter sp. BR5-29.</title>
        <authorList>
            <person name="Im W.-T."/>
        </authorList>
    </citation>
    <scope>NUCLEOTIDE SEQUENCE [LARGE SCALE GENOMIC DNA]</scope>
    <source>
        <strain evidence="14 15">BR5-29</strain>
    </source>
</reference>
<comment type="catalytic activity">
    <reaction evidence="12">
        <text>K(+)(in) = K(+)(out)</text>
        <dbReference type="Rhea" id="RHEA:29463"/>
        <dbReference type="ChEBI" id="CHEBI:29103"/>
    </reaction>
</comment>
<dbReference type="Pfam" id="PF06736">
    <property type="entry name" value="TMEM175"/>
    <property type="match status" value="1"/>
</dbReference>
<evidence type="ECO:0000256" key="1">
    <source>
        <dbReference type="ARBA" id="ARBA00004141"/>
    </source>
</evidence>
<feature type="transmembrane region" description="Helical" evidence="13">
    <location>
        <begin position="96"/>
        <end position="122"/>
    </location>
</feature>
<comment type="subcellular location">
    <subcellularLocation>
        <location evidence="1">Membrane</location>
        <topology evidence="1">Multi-pass membrane protein</topology>
    </subcellularLocation>
</comment>
<feature type="transmembrane region" description="Helical" evidence="13">
    <location>
        <begin position="21"/>
        <end position="44"/>
    </location>
</feature>
<evidence type="ECO:0000256" key="4">
    <source>
        <dbReference type="ARBA" id="ARBA00022538"/>
    </source>
</evidence>
<evidence type="ECO:0000313" key="15">
    <source>
        <dbReference type="Proteomes" id="UP000326903"/>
    </source>
</evidence>
<evidence type="ECO:0000256" key="11">
    <source>
        <dbReference type="ARBA" id="ARBA00023303"/>
    </source>
</evidence>
<dbReference type="EMBL" id="VYQF01000006">
    <property type="protein sequence ID" value="KAA9037180.1"/>
    <property type="molecule type" value="Genomic_DNA"/>
</dbReference>
<dbReference type="GO" id="GO:0015252">
    <property type="term" value="F:proton channel activity"/>
    <property type="evidence" value="ECO:0007669"/>
    <property type="project" value="InterPro"/>
</dbReference>
<dbReference type="AlphaFoldDB" id="A0A5J5ICW3"/>
<evidence type="ECO:0000256" key="5">
    <source>
        <dbReference type="ARBA" id="ARBA00022692"/>
    </source>
</evidence>